<dbReference type="AlphaFoldDB" id="A0A2P5XEG5"/>
<evidence type="ECO:0000313" key="3">
    <source>
        <dbReference type="EMBL" id="PPS01729.1"/>
    </source>
</evidence>
<dbReference type="EMBL" id="KZ665064">
    <property type="protein sequence ID" value="PPS01729.1"/>
    <property type="molecule type" value="Genomic_DNA"/>
</dbReference>
<dbReference type="GO" id="GO:0005200">
    <property type="term" value="F:structural constituent of cytoskeleton"/>
    <property type="evidence" value="ECO:0007669"/>
    <property type="project" value="TreeGrafter"/>
</dbReference>
<dbReference type="Proteomes" id="UP000239757">
    <property type="component" value="Unassembled WGS sequence"/>
</dbReference>
<protein>
    <submittedName>
        <fullName evidence="3">Uncharacterized protein</fullName>
    </submittedName>
</protein>
<gene>
    <name evidence="3" type="ORF">GOBAR_AA18930</name>
</gene>
<dbReference type="PANTHER" id="PTHR47357">
    <property type="entry name" value="COP1-INTERACTIVE PROTEIN 1"/>
    <property type="match status" value="1"/>
</dbReference>
<feature type="coiled-coil region" evidence="1">
    <location>
        <begin position="27"/>
        <end position="132"/>
    </location>
</feature>
<evidence type="ECO:0000256" key="1">
    <source>
        <dbReference type="SAM" id="Coils"/>
    </source>
</evidence>
<feature type="region of interest" description="Disordered" evidence="2">
    <location>
        <begin position="166"/>
        <end position="194"/>
    </location>
</feature>
<dbReference type="PANTHER" id="PTHR47357:SF1">
    <property type="entry name" value="SPINDLE POLE BODY COMPONENT 110"/>
    <property type="match status" value="1"/>
</dbReference>
<reference evidence="3 4" key="1">
    <citation type="submission" date="2015-01" db="EMBL/GenBank/DDBJ databases">
        <title>Genome of allotetraploid Gossypium barbadense reveals genomic plasticity and fiber elongation in cotton evolution.</title>
        <authorList>
            <person name="Chen X."/>
            <person name="Liu X."/>
            <person name="Zhao B."/>
            <person name="Zheng H."/>
            <person name="Hu Y."/>
            <person name="Lu G."/>
            <person name="Yang C."/>
            <person name="Chen J."/>
            <person name="Shan C."/>
            <person name="Zhang L."/>
            <person name="Zhou Y."/>
            <person name="Wang L."/>
            <person name="Guo W."/>
            <person name="Bai Y."/>
            <person name="Ruan J."/>
            <person name="Shangguan X."/>
            <person name="Mao Y."/>
            <person name="Jiang J."/>
            <person name="Zhu Y."/>
            <person name="Lei J."/>
            <person name="Kang H."/>
            <person name="Chen S."/>
            <person name="He X."/>
            <person name="Wang R."/>
            <person name="Wang Y."/>
            <person name="Chen J."/>
            <person name="Wang L."/>
            <person name="Yu S."/>
            <person name="Wang B."/>
            <person name="Wei J."/>
            <person name="Song S."/>
            <person name="Lu X."/>
            <person name="Gao Z."/>
            <person name="Gu W."/>
            <person name="Deng X."/>
            <person name="Ma D."/>
            <person name="Wang S."/>
            <person name="Liang W."/>
            <person name="Fang L."/>
            <person name="Cai C."/>
            <person name="Zhu X."/>
            <person name="Zhou B."/>
            <person name="Zhang Y."/>
            <person name="Chen Z."/>
            <person name="Xu S."/>
            <person name="Zhu R."/>
            <person name="Wang S."/>
            <person name="Zhang T."/>
            <person name="Zhao G."/>
        </authorList>
    </citation>
    <scope>NUCLEOTIDE SEQUENCE [LARGE SCALE GENOMIC DNA]</scope>
    <source>
        <strain evidence="4">cv. Xinhai21</strain>
        <tissue evidence="3">Leaf</tissue>
    </source>
</reference>
<sequence>MLEKREKEIFILTKKLEDDSSESLFGVKNLTAQENNLLSEKETLQAKKALLKENFAFESDEASNQVQRLIDEANALQQQLESPHIQKAKLELQFERKKQKSSERLNEIENQKLELKQMVEDLQRDLETKGEAAGAMHAAVKKRDQTVVLLPGERNRYSGCYIAVAAPSETATAENNGVKRSHTDNGGSRPQLNG</sequence>
<evidence type="ECO:0000256" key="2">
    <source>
        <dbReference type="SAM" id="MobiDB-lite"/>
    </source>
</evidence>
<proteinExistence type="predicted"/>
<organism evidence="3 4">
    <name type="scientific">Gossypium barbadense</name>
    <name type="common">Sea Island cotton</name>
    <name type="synonym">Hibiscus barbadensis</name>
    <dbReference type="NCBI Taxonomy" id="3634"/>
    <lineage>
        <taxon>Eukaryota</taxon>
        <taxon>Viridiplantae</taxon>
        <taxon>Streptophyta</taxon>
        <taxon>Embryophyta</taxon>
        <taxon>Tracheophyta</taxon>
        <taxon>Spermatophyta</taxon>
        <taxon>Magnoliopsida</taxon>
        <taxon>eudicotyledons</taxon>
        <taxon>Gunneridae</taxon>
        <taxon>Pentapetalae</taxon>
        <taxon>rosids</taxon>
        <taxon>malvids</taxon>
        <taxon>Malvales</taxon>
        <taxon>Malvaceae</taxon>
        <taxon>Malvoideae</taxon>
        <taxon>Gossypium</taxon>
    </lineage>
</organism>
<dbReference type="OrthoDB" id="10255522at2759"/>
<feature type="compositionally biased region" description="Polar residues" evidence="2">
    <location>
        <begin position="184"/>
        <end position="194"/>
    </location>
</feature>
<dbReference type="GO" id="GO:0005856">
    <property type="term" value="C:cytoskeleton"/>
    <property type="evidence" value="ECO:0007669"/>
    <property type="project" value="TreeGrafter"/>
</dbReference>
<evidence type="ECO:0000313" key="4">
    <source>
        <dbReference type="Proteomes" id="UP000239757"/>
    </source>
</evidence>
<keyword evidence="1" id="KW-0175">Coiled coil</keyword>
<name>A0A2P5XEG5_GOSBA</name>
<accession>A0A2P5XEG5</accession>